<organism evidence="1 2">
    <name type="scientific">Entomophthora muscae</name>
    <dbReference type="NCBI Taxonomy" id="34485"/>
    <lineage>
        <taxon>Eukaryota</taxon>
        <taxon>Fungi</taxon>
        <taxon>Fungi incertae sedis</taxon>
        <taxon>Zoopagomycota</taxon>
        <taxon>Entomophthoromycotina</taxon>
        <taxon>Entomophthoromycetes</taxon>
        <taxon>Entomophthorales</taxon>
        <taxon>Entomophthoraceae</taxon>
        <taxon>Entomophthora</taxon>
    </lineage>
</organism>
<dbReference type="EMBL" id="QTSX02000712">
    <property type="protein sequence ID" value="KAJ9086696.1"/>
    <property type="molecule type" value="Genomic_DNA"/>
</dbReference>
<evidence type="ECO:0000313" key="1">
    <source>
        <dbReference type="EMBL" id="KAJ9086696.1"/>
    </source>
</evidence>
<reference evidence="1" key="1">
    <citation type="submission" date="2022-04" db="EMBL/GenBank/DDBJ databases">
        <title>Genome of the entomopathogenic fungus Entomophthora muscae.</title>
        <authorList>
            <person name="Elya C."/>
            <person name="Lovett B.R."/>
            <person name="Lee E."/>
            <person name="Macias A.M."/>
            <person name="Hajek A.E."/>
            <person name="De Bivort B.L."/>
            <person name="Kasson M.T."/>
            <person name="De Fine Licht H.H."/>
            <person name="Stajich J.E."/>
        </authorList>
    </citation>
    <scope>NUCLEOTIDE SEQUENCE</scope>
    <source>
        <strain evidence="1">Berkeley</strain>
    </source>
</reference>
<evidence type="ECO:0000313" key="2">
    <source>
        <dbReference type="Proteomes" id="UP001165960"/>
    </source>
</evidence>
<sequence length="217" mass="25080">MNSFELCCEIDKTYCEYLELVEAYQQQRNRINLLINNGYLELAQAKYIMGPNKITRYQYDKRMQATTCFGWNEADSTGEPKWQMSLNNLPKDSTRVTDTVDSPPTSFIRKRGPRLTDSMPEPKEFSINDFKESSKECKDDVQMTSFISATESVAKQARRNPVNWFGVLTPAPLRNAQSSFQQTVLELTACVNLKVKIDKVHTRLELLQSKKREEEND</sequence>
<gene>
    <name evidence="1" type="ORF">DSO57_1000956</name>
</gene>
<name>A0ACC2UJN2_9FUNG</name>
<dbReference type="Proteomes" id="UP001165960">
    <property type="component" value="Unassembled WGS sequence"/>
</dbReference>
<proteinExistence type="predicted"/>
<accession>A0ACC2UJN2</accession>
<protein>
    <submittedName>
        <fullName evidence="1">Uncharacterized protein</fullName>
    </submittedName>
</protein>
<keyword evidence="2" id="KW-1185">Reference proteome</keyword>
<comment type="caution">
    <text evidence="1">The sequence shown here is derived from an EMBL/GenBank/DDBJ whole genome shotgun (WGS) entry which is preliminary data.</text>
</comment>